<evidence type="ECO:0000313" key="9">
    <source>
        <dbReference type="Proteomes" id="UP000031338"/>
    </source>
</evidence>
<dbReference type="GO" id="GO:0015074">
    <property type="term" value="P:DNA integration"/>
    <property type="evidence" value="ECO:0007669"/>
    <property type="project" value="UniProtKB-KW"/>
</dbReference>
<dbReference type="CDD" id="cd01189">
    <property type="entry name" value="INT_ICEBs1_C_like"/>
    <property type="match status" value="1"/>
</dbReference>
<protein>
    <submittedName>
        <fullName evidence="8">Putative integrase</fullName>
    </submittedName>
</protein>
<feature type="domain" description="Core-binding (CB)" evidence="7">
    <location>
        <begin position="64"/>
        <end position="146"/>
    </location>
</feature>
<dbReference type="PANTHER" id="PTHR30629:SF2">
    <property type="entry name" value="PROPHAGE INTEGRASE INTS-RELATED"/>
    <property type="match status" value="1"/>
</dbReference>
<evidence type="ECO:0000259" key="7">
    <source>
        <dbReference type="PROSITE" id="PS51900"/>
    </source>
</evidence>
<dbReference type="PANTHER" id="PTHR30629">
    <property type="entry name" value="PROPHAGE INTEGRASE"/>
    <property type="match status" value="1"/>
</dbReference>
<dbReference type="Gene3D" id="1.10.443.10">
    <property type="entry name" value="Intergrase catalytic core"/>
    <property type="match status" value="1"/>
</dbReference>
<evidence type="ECO:0000256" key="1">
    <source>
        <dbReference type="ARBA" id="ARBA00008857"/>
    </source>
</evidence>
<dbReference type="PATRIC" id="fig|48936.3.peg.3748"/>
<comment type="similarity">
    <text evidence="1">Belongs to the 'phage' integrase family.</text>
</comment>
<dbReference type="RefSeq" id="WP_039337133.1">
    <property type="nucleotide sequence ID" value="NZ_JRVC01000022.1"/>
</dbReference>
<proteinExistence type="inferred from homology"/>
<feature type="domain" description="Tyr recombinase" evidence="6">
    <location>
        <begin position="167"/>
        <end position="358"/>
    </location>
</feature>
<dbReference type="GO" id="GO:0003677">
    <property type="term" value="F:DNA binding"/>
    <property type="evidence" value="ECO:0007669"/>
    <property type="project" value="UniProtKB-UniRule"/>
</dbReference>
<keyword evidence="4" id="KW-0233">DNA recombination</keyword>
<evidence type="ECO:0000256" key="5">
    <source>
        <dbReference type="PROSITE-ProRule" id="PRU01248"/>
    </source>
</evidence>
<evidence type="ECO:0000256" key="2">
    <source>
        <dbReference type="ARBA" id="ARBA00022908"/>
    </source>
</evidence>
<dbReference type="InterPro" id="IPR013762">
    <property type="entry name" value="Integrase-like_cat_sf"/>
</dbReference>
<dbReference type="Gene3D" id="1.10.150.130">
    <property type="match status" value="1"/>
</dbReference>
<evidence type="ECO:0000256" key="4">
    <source>
        <dbReference type="ARBA" id="ARBA00023172"/>
    </source>
</evidence>
<dbReference type="InterPro" id="IPR044068">
    <property type="entry name" value="CB"/>
</dbReference>
<dbReference type="Pfam" id="PF00589">
    <property type="entry name" value="Phage_integrase"/>
    <property type="match status" value="1"/>
</dbReference>
<dbReference type="SUPFAM" id="SSF56349">
    <property type="entry name" value="DNA breaking-rejoining enzymes"/>
    <property type="match status" value="1"/>
</dbReference>
<dbReference type="InterPro" id="IPR011010">
    <property type="entry name" value="DNA_brk_join_enz"/>
</dbReference>
<evidence type="ECO:0000313" key="8">
    <source>
        <dbReference type="EMBL" id="KHS43408.1"/>
    </source>
</evidence>
<gene>
    <name evidence="8" type="ORF">NJ75_03717</name>
</gene>
<dbReference type="InterPro" id="IPR050808">
    <property type="entry name" value="Phage_Integrase"/>
</dbReference>
<dbReference type="AlphaFoldDB" id="A0A0B8ZAX2"/>
<dbReference type="STRING" id="48936.NJ75_03717"/>
<organism evidence="8 9">
    <name type="scientific">Novosphingobium subterraneum</name>
    <dbReference type="NCBI Taxonomy" id="48936"/>
    <lineage>
        <taxon>Bacteria</taxon>
        <taxon>Pseudomonadati</taxon>
        <taxon>Pseudomonadota</taxon>
        <taxon>Alphaproteobacteria</taxon>
        <taxon>Sphingomonadales</taxon>
        <taxon>Sphingomonadaceae</taxon>
        <taxon>Novosphingobium</taxon>
    </lineage>
</organism>
<dbReference type="PROSITE" id="PS51900">
    <property type="entry name" value="CB"/>
    <property type="match status" value="1"/>
</dbReference>
<name>A0A0B8ZAX2_9SPHN</name>
<reference evidence="8 9" key="1">
    <citation type="submission" date="2014-10" db="EMBL/GenBank/DDBJ databases">
        <title>Draft genome sequence of Novosphingobium subterraneum DSM 12447.</title>
        <authorList>
            <person name="Gan H.M."/>
            <person name="Gan H.Y."/>
            <person name="Savka M.A."/>
        </authorList>
    </citation>
    <scope>NUCLEOTIDE SEQUENCE [LARGE SCALE GENOMIC DNA]</scope>
    <source>
        <strain evidence="8 9">DSM 12447</strain>
    </source>
</reference>
<dbReference type="GO" id="GO:0006310">
    <property type="term" value="P:DNA recombination"/>
    <property type="evidence" value="ECO:0007669"/>
    <property type="project" value="UniProtKB-KW"/>
</dbReference>
<evidence type="ECO:0000256" key="3">
    <source>
        <dbReference type="ARBA" id="ARBA00023125"/>
    </source>
</evidence>
<dbReference type="InterPro" id="IPR010998">
    <property type="entry name" value="Integrase_recombinase_N"/>
</dbReference>
<keyword evidence="9" id="KW-1185">Reference proteome</keyword>
<dbReference type="InterPro" id="IPR002104">
    <property type="entry name" value="Integrase_catalytic"/>
</dbReference>
<comment type="caution">
    <text evidence="8">The sequence shown here is derived from an EMBL/GenBank/DDBJ whole genome shotgun (WGS) entry which is preliminary data.</text>
</comment>
<dbReference type="EMBL" id="JRVC01000022">
    <property type="protein sequence ID" value="KHS43408.1"/>
    <property type="molecule type" value="Genomic_DNA"/>
</dbReference>
<keyword evidence="2" id="KW-0229">DNA integration</keyword>
<dbReference type="PROSITE" id="PS51898">
    <property type="entry name" value="TYR_RECOMBINASE"/>
    <property type="match status" value="1"/>
</dbReference>
<sequence>MAIRKRTWTAPDGTEKTAWLVDYKDQAGKRRAKQFARKKDAEAWSTNAASEVQRGVHTPDSTSITVAAAAEQWVKSVRANGREPTTIAAYDQHVRLHIIPKCGALKLSQLTAPKVRAILDEWLLHLSRPMALRVLRSLKAIIAEAQERGQVAQNVAQAIKAKTATREKTKATPPTKADLRAILKAAEAAEMKARALIELAIFTGMRASELRGLPWSDVDLKRGRVTVSQRADAQGHIGTPKSEAGHRTIALPPRVVTVLKAWKLACPASKLDLVIPNARGTPMPYRTMMANLVDPIQTAAKLTTRYSMHSFRHAAASLWIEQKLDPKRIQTLMGHSTIQMTFDTYGHLFEQARKDSEDAAAIERALFADAT</sequence>
<accession>A0A0B8ZAX2</accession>
<keyword evidence="3 5" id="KW-0238">DNA-binding</keyword>
<dbReference type="Proteomes" id="UP000031338">
    <property type="component" value="Unassembled WGS sequence"/>
</dbReference>
<evidence type="ECO:0000259" key="6">
    <source>
        <dbReference type="PROSITE" id="PS51898"/>
    </source>
</evidence>